<proteinExistence type="predicted"/>
<feature type="region of interest" description="Disordered" evidence="6">
    <location>
        <begin position="1"/>
        <end position="152"/>
    </location>
</feature>
<dbReference type="GeneTree" id="ENSGT00940000159649"/>
<feature type="compositionally biased region" description="Basic and acidic residues" evidence="6">
    <location>
        <begin position="13"/>
        <end position="28"/>
    </location>
</feature>
<accession>A0A8C9KBG5</accession>
<evidence type="ECO:0000256" key="2">
    <source>
        <dbReference type="ARBA" id="ARBA00022448"/>
    </source>
</evidence>
<evidence type="ECO:0000259" key="7">
    <source>
        <dbReference type="PROSITE" id="PS51511"/>
    </source>
</evidence>
<dbReference type="PANTHER" id="PTHR15746">
    <property type="entry name" value="RAB11-RELATED"/>
    <property type="match status" value="1"/>
</dbReference>
<dbReference type="GO" id="GO:0005768">
    <property type="term" value="C:endosome"/>
    <property type="evidence" value="ECO:0007669"/>
    <property type="project" value="UniProtKB-SubCell"/>
</dbReference>
<dbReference type="Gene3D" id="1.20.5.2440">
    <property type="match status" value="1"/>
</dbReference>
<dbReference type="InterPro" id="IPR037245">
    <property type="entry name" value="FIP-RBD_C_sf"/>
</dbReference>
<dbReference type="GO" id="GO:0031267">
    <property type="term" value="F:small GTPase binding"/>
    <property type="evidence" value="ECO:0007669"/>
    <property type="project" value="InterPro"/>
</dbReference>
<dbReference type="SUPFAM" id="SSF144270">
    <property type="entry name" value="Eferin C-derminal domain-like"/>
    <property type="match status" value="1"/>
</dbReference>
<feature type="compositionally biased region" description="Basic and acidic residues" evidence="6">
    <location>
        <begin position="270"/>
        <end position="284"/>
    </location>
</feature>
<keyword evidence="9" id="KW-1185">Reference proteome</keyword>
<reference evidence="8" key="2">
    <citation type="submission" date="2025-09" db="UniProtKB">
        <authorList>
            <consortium name="Ensembl"/>
        </authorList>
    </citation>
    <scope>IDENTIFICATION</scope>
</reference>
<keyword evidence="3" id="KW-0597">Phosphoprotein</keyword>
<dbReference type="InterPro" id="IPR037789">
    <property type="entry name" value="FIP_classI"/>
</dbReference>
<dbReference type="AlphaFoldDB" id="A0A8C9KBG5"/>
<evidence type="ECO:0000256" key="3">
    <source>
        <dbReference type="ARBA" id="ARBA00022553"/>
    </source>
</evidence>
<dbReference type="Ensembl" id="ENSPTIT00000025748.1">
    <property type="protein sequence ID" value="ENSPTIP00000021370.1"/>
    <property type="gene ID" value="ENSPTIG00000018552.1"/>
</dbReference>
<dbReference type="Pfam" id="PF09457">
    <property type="entry name" value="RBD-FIP"/>
    <property type="match status" value="1"/>
</dbReference>
<dbReference type="GO" id="GO:0045055">
    <property type="term" value="P:regulated exocytosis"/>
    <property type="evidence" value="ECO:0007669"/>
    <property type="project" value="TreeGrafter"/>
</dbReference>
<name>A0A8C9KBG5_PANTA</name>
<keyword evidence="2" id="KW-0813">Transport</keyword>
<organism evidence="8 9">
    <name type="scientific">Panthera tigris altaica</name>
    <name type="common">Siberian tiger</name>
    <dbReference type="NCBI Taxonomy" id="74533"/>
    <lineage>
        <taxon>Eukaryota</taxon>
        <taxon>Metazoa</taxon>
        <taxon>Chordata</taxon>
        <taxon>Craniata</taxon>
        <taxon>Vertebrata</taxon>
        <taxon>Euteleostomi</taxon>
        <taxon>Mammalia</taxon>
        <taxon>Eutheria</taxon>
        <taxon>Laurasiatheria</taxon>
        <taxon>Carnivora</taxon>
        <taxon>Feliformia</taxon>
        <taxon>Felidae</taxon>
        <taxon>Pantherinae</taxon>
        <taxon>Panthera</taxon>
    </lineage>
</organism>
<evidence type="ECO:0000256" key="5">
    <source>
        <dbReference type="ARBA" id="ARBA00022927"/>
    </source>
</evidence>
<dbReference type="PANTHER" id="PTHR15746:SF22">
    <property type="entry name" value="RAB11 FAMILY-INTERACTING PROTEIN 1"/>
    <property type="match status" value="1"/>
</dbReference>
<evidence type="ECO:0000256" key="6">
    <source>
        <dbReference type="SAM" id="MobiDB-lite"/>
    </source>
</evidence>
<evidence type="ECO:0000313" key="8">
    <source>
        <dbReference type="Ensembl" id="ENSPTIP00000021370.1"/>
    </source>
</evidence>
<reference evidence="8" key="1">
    <citation type="submission" date="2025-08" db="UniProtKB">
        <authorList>
            <consortium name="Ensembl"/>
        </authorList>
    </citation>
    <scope>IDENTIFICATION</scope>
</reference>
<protein>
    <recommendedName>
        <fullName evidence="7">FIP-RBD domain-containing protein</fullName>
    </recommendedName>
</protein>
<feature type="region of interest" description="Disordered" evidence="6">
    <location>
        <begin position="181"/>
        <end position="385"/>
    </location>
</feature>
<evidence type="ECO:0000256" key="4">
    <source>
        <dbReference type="ARBA" id="ARBA00022753"/>
    </source>
</evidence>
<evidence type="ECO:0000256" key="1">
    <source>
        <dbReference type="ARBA" id="ARBA00004177"/>
    </source>
</evidence>
<dbReference type="GO" id="GO:0015031">
    <property type="term" value="P:protein transport"/>
    <property type="evidence" value="ECO:0007669"/>
    <property type="project" value="UniProtKB-KW"/>
</dbReference>
<feature type="compositionally biased region" description="Polar residues" evidence="6">
    <location>
        <begin position="77"/>
        <end position="93"/>
    </location>
</feature>
<dbReference type="InterPro" id="IPR019018">
    <property type="entry name" value="Rab-bd_FIP-RBD"/>
</dbReference>
<sequence>MRNNMTASMFDLSMKDKSRNPFGKLKDKIKGKHKDSASDTASAVIPSVTPSADSDDESTSKDKKKKSKIKTLFSKSNLQKTPLSQSMSVLPTSKSDKVLLRPGGFQSRWEDDENEDESSSASDVLSPKRTESAHPKQLNQINFNLPKKEGGLPFLGGLRSKNDFLSRSNVCINGNHVYVEQPEAKSETKDSTPSSSPSPQGFRKKHLFSSTENLATRSWKEPGDVGAVSSDRQFSESSTKDSLKSMSLPSYRPQISGDIQENTAPVSLEAAKETKESKKQENKKSSLLSLVTGKKDAAKGSEGGSPPTVPGKEKEGTLMEVTPRGDQAGPDGDLVERSEKDTTAVVSGRGKSLNPFEDVQITEPEADREPKSEPTPPAPSVRALQTKAVKPRLHPVKPMNAAAPKIVNSSLGTATIISENMINEAMMKKYNPSDPAFAYAQLTHDELIQLVLKQKETISKKEFQVRELEDYIDNLLVRVMEETPNILRIPAQVGKKAGKM</sequence>
<evidence type="ECO:0000313" key="9">
    <source>
        <dbReference type="Proteomes" id="UP000675900"/>
    </source>
</evidence>
<dbReference type="FunFam" id="1.20.5.2440:FF:000002">
    <property type="entry name" value="rab11 family-interacting protein 2 isoform X1"/>
    <property type="match status" value="1"/>
</dbReference>
<comment type="subcellular location">
    <subcellularLocation>
        <location evidence="1">Endosome</location>
    </subcellularLocation>
</comment>
<keyword evidence="5" id="KW-0653">Protein transport</keyword>
<keyword evidence="4" id="KW-0967">Endosome</keyword>
<dbReference type="Proteomes" id="UP000675900">
    <property type="component" value="Unassembled WGS sequence"/>
</dbReference>
<feature type="domain" description="FIP-RBD" evidence="7">
    <location>
        <begin position="428"/>
        <end position="490"/>
    </location>
</feature>
<dbReference type="PROSITE" id="PS51511">
    <property type="entry name" value="FIP_RBD"/>
    <property type="match status" value="1"/>
</dbReference>